<reference evidence="2 4" key="2">
    <citation type="submission" date="2019-05" db="EMBL/GenBank/DDBJ databases">
        <title>Pasteurellaceae isolates from reptiles.</title>
        <authorList>
            <person name="Bojesen A.M."/>
            <person name="Lund E."/>
        </authorList>
    </citation>
    <scope>NUCLEOTIDE SEQUENCE [LARGE SCALE GENOMIC DNA]</scope>
    <source>
        <strain evidence="2 4">ELNT2x</strain>
    </source>
</reference>
<sequence>MKAELKLITDLFGEFSPAEYIPVNDDVFHITLLLGIGGVDSEAMDYFDVSICTLEWVRLNNVKPVILNNTILVDNYDFNEILKYINECINLCDGKNWHEVANNLSKFFLWEYDRYKTLSAVKE</sequence>
<evidence type="ECO:0000313" key="3">
    <source>
        <dbReference type="Proteomes" id="UP000294619"/>
    </source>
</evidence>
<comment type="caution">
    <text evidence="1">The sequence shown here is derived from an EMBL/GenBank/DDBJ whole genome shotgun (WGS) entry which is preliminary data.</text>
</comment>
<dbReference type="Pfam" id="PF15586">
    <property type="entry name" value="Imm8"/>
    <property type="match status" value="1"/>
</dbReference>
<dbReference type="EMBL" id="VDGV01000036">
    <property type="protein sequence ID" value="TNG92267.1"/>
    <property type="molecule type" value="Genomic_DNA"/>
</dbReference>
<dbReference type="Proteomes" id="UP000305526">
    <property type="component" value="Unassembled WGS sequence"/>
</dbReference>
<evidence type="ECO:0000313" key="4">
    <source>
        <dbReference type="Proteomes" id="UP000305526"/>
    </source>
</evidence>
<dbReference type="AlphaFoldDB" id="A0A4R3Y260"/>
<dbReference type="EMBL" id="SMCP01000008">
    <property type="protein sequence ID" value="TCV85776.1"/>
    <property type="molecule type" value="Genomic_DNA"/>
</dbReference>
<accession>A0A4R3Y260</accession>
<protein>
    <submittedName>
        <fullName evidence="1">Immunity protein 8 of polymorphic toxin system</fullName>
    </submittedName>
</protein>
<organism evidence="1 3">
    <name type="scientific">Testudinibacter aquarius</name>
    <dbReference type="NCBI Taxonomy" id="1524974"/>
    <lineage>
        <taxon>Bacteria</taxon>
        <taxon>Pseudomonadati</taxon>
        <taxon>Pseudomonadota</taxon>
        <taxon>Gammaproteobacteria</taxon>
        <taxon>Pasteurellales</taxon>
        <taxon>Pasteurellaceae</taxon>
        <taxon>Testudinibacter</taxon>
    </lineage>
</organism>
<evidence type="ECO:0000313" key="1">
    <source>
        <dbReference type="EMBL" id="TCV85776.1"/>
    </source>
</evidence>
<dbReference type="Proteomes" id="UP000294619">
    <property type="component" value="Unassembled WGS sequence"/>
</dbReference>
<name>A0A4R3Y260_9PAST</name>
<gene>
    <name evidence="1" type="ORF">EDC16_10883</name>
    <name evidence="2" type="ORF">FHQ21_05035</name>
</gene>
<dbReference type="RefSeq" id="WP_132967577.1">
    <property type="nucleotide sequence ID" value="NZ_LEKL01000049.1"/>
</dbReference>
<keyword evidence="4" id="KW-1185">Reference proteome</keyword>
<proteinExistence type="predicted"/>
<dbReference type="InterPro" id="IPR028964">
    <property type="entry name" value="Imm8"/>
</dbReference>
<reference evidence="1 3" key="1">
    <citation type="submission" date="2019-03" db="EMBL/GenBank/DDBJ databases">
        <title>Genomic Encyclopedia of Type Strains, Phase IV (KMG-IV): sequencing the most valuable type-strain genomes for metagenomic binning, comparative biology and taxonomic classification.</title>
        <authorList>
            <person name="Goeker M."/>
        </authorList>
    </citation>
    <scope>NUCLEOTIDE SEQUENCE [LARGE SCALE GENOMIC DNA]</scope>
    <source>
        <strain evidence="1 3">DSM 28140</strain>
    </source>
</reference>
<evidence type="ECO:0000313" key="2">
    <source>
        <dbReference type="EMBL" id="TNG92267.1"/>
    </source>
</evidence>